<reference evidence="2 3" key="1">
    <citation type="submission" date="2014-04" db="EMBL/GenBank/DDBJ databases">
        <title>Evolutionary Origins and Diversification of the Mycorrhizal Mutualists.</title>
        <authorList>
            <consortium name="DOE Joint Genome Institute"/>
            <consortium name="Mycorrhizal Genomics Consortium"/>
            <person name="Kohler A."/>
            <person name="Kuo A."/>
            <person name="Nagy L.G."/>
            <person name="Floudas D."/>
            <person name="Copeland A."/>
            <person name="Barry K.W."/>
            <person name="Cichocki N."/>
            <person name="Veneault-Fourrey C."/>
            <person name="LaButti K."/>
            <person name="Lindquist E.A."/>
            <person name="Lipzen A."/>
            <person name="Lundell T."/>
            <person name="Morin E."/>
            <person name="Murat C."/>
            <person name="Riley R."/>
            <person name="Ohm R."/>
            <person name="Sun H."/>
            <person name="Tunlid A."/>
            <person name="Henrissat B."/>
            <person name="Grigoriev I.V."/>
            <person name="Hibbett D.S."/>
            <person name="Martin F."/>
        </authorList>
    </citation>
    <scope>NUCLEOTIDE SEQUENCE [LARGE SCALE GENOMIC DNA]</scope>
    <source>
        <strain evidence="2 3">FD-317 M1</strain>
    </source>
</reference>
<proteinExistence type="predicted"/>
<dbReference type="Proteomes" id="UP000053593">
    <property type="component" value="Unassembled WGS sequence"/>
</dbReference>
<dbReference type="Pfam" id="PF12680">
    <property type="entry name" value="SnoaL_2"/>
    <property type="match status" value="1"/>
</dbReference>
<evidence type="ECO:0000259" key="1">
    <source>
        <dbReference type="Pfam" id="PF12680"/>
    </source>
</evidence>
<organism evidence="2 3">
    <name type="scientific">Collybiopsis luxurians FD-317 M1</name>
    <dbReference type="NCBI Taxonomy" id="944289"/>
    <lineage>
        <taxon>Eukaryota</taxon>
        <taxon>Fungi</taxon>
        <taxon>Dikarya</taxon>
        <taxon>Basidiomycota</taxon>
        <taxon>Agaricomycotina</taxon>
        <taxon>Agaricomycetes</taxon>
        <taxon>Agaricomycetidae</taxon>
        <taxon>Agaricales</taxon>
        <taxon>Marasmiineae</taxon>
        <taxon>Omphalotaceae</taxon>
        <taxon>Collybiopsis</taxon>
        <taxon>Collybiopsis luxurians</taxon>
    </lineage>
</organism>
<dbReference type="InterPro" id="IPR032710">
    <property type="entry name" value="NTF2-like_dom_sf"/>
</dbReference>
<sequence length="114" mass="12688">MAAVSNEQTRQCMFDMLKACDRLDADGVASYFSQDAYFSFGELPVLDGKSKIAESMRVMFSNYSKVNHSIHEVISAPDHVVALATVYYTMKNGVDIAVKACLVTQSRQRQVEIP</sequence>
<dbReference type="AlphaFoldDB" id="A0A0D0BAT6"/>
<protein>
    <recommendedName>
        <fullName evidence="1">SnoaL-like domain-containing protein</fullName>
    </recommendedName>
</protein>
<keyword evidence="3" id="KW-1185">Reference proteome</keyword>
<evidence type="ECO:0000313" key="3">
    <source>
        <dbReference type="Proteomes" id="UP000053593"/>
    </source>
</evidence>
<evidence type="ECO:0000313" key="2">
    <source>
        <dbReference type="EMBL" id="KIK51416.1"/>
    </source>
</evidence>
<name>A0A0D0BAT6_9AGAR</name>
<gene>
    <name evidence="2" type="ORF">GYMLUDRAFT_50575</name>
</gene>
<dbReference type="HOGENOM" id="CLU_2121340_0_0_1"/>
<dbReference type="EMBL" id="KN834864">
    <property type="protein sequence ID" value="KIK51416.1"/>
    <property type="molecule type" value="Genomic_DNA"/>
</dbReference>
<dbReference type="SUPFAM" id="SSF54427">
    <property type="entry name" value="NTF2-like"/>
    <property type="match status" value="1"/>
</dbReference>
<feature type="domain" description="SnoaL-like" evidence="1">
    <location>
        <begin position="16"/>
        <end position="101"/>
    </location>
</feature>
<dbReference type="InterPro" id="IPR037401">
    <property type="entry name" value="SnoaL-like"/>
</dbReference>
<dbReference type="Gene3D" id="3.10.450.50">
    <property type="match status" value="1"/>
</dbReference>
<accession>A0A0D0BAT6</accession>